<dbReference type="AlphaFoldDB" id="A0A915LAL9"/>
<evidence type="ECO:0000313" key="1">
    <source>
        <dbReference type="Proteomes" id="UP000887565"/>
    </source>
</evidence>
<protein>
    <submittedName>
        <fullName evidence="2">Uncharacterized protein</fullName>
    </submittedName>
</protein>
<dbReference type="Proteomes" id="UP000887565">
    <property type="component" value="Unplaced"/>
</dbReference>
<dbReference type="WBParaSite" id="nRc.2.0.1.t48170-RA">
    <property type="protein sequence ID" value="nRc.2.0.1.t48170-RA"/>
    <property type="gene ID" value="nRc.2.0.1.g48170"/>
</dbReference>
<keyword evidence="1" id="KW-1185">Reference proteome</keyword>
<organism evidence="1 2">
    <name type="scientific">Romanomermis culicivorax</name>
    <name type="common">Nematode worm</name>
    <dbReference type="NCBI Taxonomy" id="13658"/>
    <lineage>
        <taxon>Eukaryota</taxon>
        <taxon>Metazoa</taxon>
        <taxon>Ecdysozoa</taxon>
        <taxon>Nematoda</taxon>
        <taxon>Enoplea</taxon>
        <taxon>Dorylaimia</taxon>
        <taxon>Mermithida</taxon>
        <taxon>Mermithoidea</taxon>
        <taxon>Mermithidae</taxon>
        <taxon>Romanomermis</taxon>
    </lineage>
</organism>
<evidence type="ECO:0000313" key="2">
    <source>
        <dbReference type="WBParaSite" id="nRc.2.0.1.t48170-RA"/>
    </source>
</evidence>
<accession>A0A915LAL9</accession>
<sequence>MDVQMSTKGDGLKKKKLWNYEFVVFGLPKINGMDDIDAVQQFIGNHDENSTILQAMAC</sequence>
<proteinExistence type="predicted"/>
<name>A0A915LAL9_ROMCU</name>
<reference evidence="2" key="1">
    <citation type="submission" date="2022-11" db="UniProtKB">
        <authorList>
            <consortium name="WormBaseParasite"/>
        </authorList>
    </citation>
    <scope>IDENTIFICATION</scope>
</reference>